<evidence type="ECO:0000256" key="3">
    <source>
        <dbReference type="ARBA" id="ARBA00023125"/>
    </source>
</evidence>
<dbReference type="GO" id="GO:0016787">
    <property type="term" value="F:hydrolase activity"/>
    <property type="evidence" value="ECO:0007669"/>
    <property type="project" value="UniProtKB-KW"/>
</dbReference>
<reference evidence="6 7" key="1">
    <citation type="journal article" date="1979" name="Int. J. Syst. Evol. Microbiol.">
        <title>Bacillus globisporus subsp. marinus subsp. nov.</title>
        <authorList>
            <person name="Liu H."/>
        </authorList>
    </citation>
    <scope>NUCLEOTIDE SEQUENCE [LARGE SCALE GENOMIC DNA]</scope>
    <source>
        <strain evidence="6 7">DSM 1297</strain>
    </source>
</reference>
<gene>
    <name evidence="6" type="ORF">AB1471_15640</name>
</gene>
<dbReference type="PANTHER" id="PTHR30408:SF12">
    <property type="entry name" value="TYPE I RESTRICTION ENZYME MJAVIII SPECIFICITY SUBUNIT"/>
    <property type="match status" value="1"/>
</dbReference>
<comment type="similarity">
    <text evidence="1">Belongs to the type-I restriction system S methylase family.</text>
</comment>
<keyword evidence="3" id="KW-0238">DNA-binding</keyword>
<dbReference type="RefSeq" id="WP_367780699.1">
    <property type="nucleotide sequence ID" value="NZ_JBFMIA010000026.1"/>
</dbReference>
<keyword evidence="6" id="KW-0540">Nuclease</keyword>
<accession>A0ABV3Q770</accession>
<dbReference type="InterPro" id="IPR052021">
    <property type="entry name" value="Type-I_RS_S_subunit"/>
</dbReference>
<proteinExistence type="inferred from homology"/>
<keyword evidence="2" id="KW-0680">Restriction system</keyword>
<dbReference type="GO" id="GO:0004519">
    <property type="term" value="F:endonuclease activity"/>
    <property type="evidence" value="ECO:0007669"/>
    <property type="project" value="UniProtKB-KW"/>
</dbReference>
<evidence type="ECO:0000313" key="6">
    <source>
        <dbReference type="EMBL" id="MEW9503210.1"/>
    </source>
</evidence>
<dbReference type="Proteomes" id="UP001556040">
    <property type="component" value="Unassembled WGS sequence"/>
</dbReference>
<keyword evidence="7" id="KW-1185">Reference proteome</keyword>
<keyword evidence="4" id="KW-0175">Coiled coil</keyword>
<organism evidence="6 7">
    <name type="scientific">Jeotgalibacillus marinus</name>
    <dbReference type="NCBI Taxonomy" id="86667"/>
    <lineage>
        <taxon>Bacteria</taxon>
        <taxon>Bacillati</taxon>
        <taxon>Bacillota</taxon>
        <taxon>Bacilli</taxon>
        <taxon>Bacillales</taxon>
        <taxon>Caryophanaceae</taxon>
        <taxon>Jeotgalibacillus</taxon>
    </lineage>
</organism>
<sequence length="395" mass="45813">MLLTIKGSIPQLRFKDDNGNDFPVWGKNRLKDISQPVKRKSNLVEAIPILTISAGRGFLNQSDRFSKVIAGTSLKNYTLLKKGELSYNRGNSKTFPYGCIYSLKNYDEALVPNVYRSFKLNTGMNSLFYEYLFSKRYADRQLRRFISSTARMDGLLNINQDDFYSLWVPTLAEKEQQKIADFFSLLDRRIEKQQEKVEALREYKKGMMQKLFSRELRFRDDDGGEFGEWGTYKFSDLFTSISTKSYQILSTEYQDKGLFEVVDQGQSLVVGYTDRKDKLYNQGPAIIYGDHTTIVKFRTSSFVIGADGTKILINKRSSDSIQYLYYALCYFNVISEGYKRHFSILKKISLTVPIEKEQQKIADFLSKIDNKIEKEEGKLKALTEEKKGFMQQMFV</sequence>
<evidence type="ECO:0000256" key="4">
    <source>
        <dbReference type="SAM" id="Coils"/>
    </source>
</evidence>
<dbReference type="InterPro" id="IPR044946">
    <property type="entry name" value="Restrct_endonuc_typeI_TRD_sf"/>
</dbReference>
<dbReference type="PANTHER" id="PTHR30408">
    <property type="entry name" value="TYPE-1 RESTRICTION ENZYME ECOKI SPECIFICITY PROTEIN"/>
    <property type="match status" value="1"/>
</dbReference>
<feature type="coiled-coil region" evidence="4">
    <location>
        <begin position="354"/>
        <end position="392"/>
    </location>
</feature>
<dbReference type="EMBL" id="JBFMIA010000026">
    <property type="protein sequence ID" value="MEW9503210.1"/>
    <property type="molecule type" value="Genomic_DNA"/>
</dbReference>
<keyword evidence="6" id="KW-0378">Hydrolase</keyword>
<comment type="caution">
    <text evidence="6">The sequence shown here is derived from an EMBL/GenBank/DDBJ whole genome shotgun (WGS) entry which is preliminary data.</text>
</comment>
<dbReference type="Gene3D" id="3.90.220.20">
    <property type="entry name" value="DNA methylase specificity domains"/>
    <property type="match status" value="2"/>
</dbReference>
<dbReference type="SUPFAM" id="SSF116734">
    <property type="entry name" value="DNA methylase specificity domain"/>
    <property type="match status" value="2"/>
</dbReference>
<dbReference type="Gene3D" id="1.10.287.1120">
    <property type="entry name" value="Bipartite methylase S protein"/>
    <property type="match status" value="1"/>
</dbReference>
<dbReference type="InterPro" id="IPR000055">
    <property type="entry name" value="Restrct_endonuc_typeI_TRD"/>
</dbReference>
<feature type="domain" description="Type I restriction modification DNA specificity" evidence="5">
    <location>
        <begin position="228"/>
        <end position="383"/>
    </location>
</feature>
<evidence type="ECO:0000313" key="7">
    <source>
        <dbReference type="Proteomes" id="UP001556040"/>
    </source>
</evidence>
<evidence type="ECO:0000256" key="1">
    <source>
        <dbReference type="ARBA" id="ARBA00010923"/>
    </source>
</evidence>
<protein>
    <submittedName>
        <fullName evidence="6">Restriction endonuclease subunit S</fullName>
        <ecNumber evidence="6">3.1.21.-</ecNumber>
    </submittedName>
</protein>
<dbReference type="EC" id="3.1.21.-" evidence="6"/>
<name>A0ABV3Q770_9BACL</name>
<dbReference type="Pfam" id="PF01420">
    <property type="entry name" value="Methylase_S"/>
    <property type="match status" value="1"/>
</dbReference>
<keyword evidence="6" id="KW-0255">Endonuclease</keyword>
<evidence type="ECO:0000256" key="2">
    <source>
        <dbReference type="ARBA" id="ARBA00022747"/>
    </source>
</evidence>
<evidence type="ECO:0000259" key="5">
    <source>
        <dbReference type="Pfam" id="PF01420"/>
    </source>
</evidence>